<evidence type="ECO:0000313" key="1">
    <source>
        <dbReference type="EMBL" id="EPY00620.1"/>
    </source>
</evidence>
<accession>S9TQ26</accession>
<dbReference type="AlphaFoldDB" id="S9TQ26"/>
<sequence length="175" mass="19941">MDYKTLRIRIMARSEFSQEEAANLASADERKFRQWVDRRMILPTAETRFYGRGKAKLFDTSEIAIARVLGKAARSGIDMVTQTQIADWLRSHSGGDFFQRAKRGEPVYVRLCVAETGEWSGDFALAHTHGKELKIPVTRPMGDEPADFMMIFNLNEVFQVVDALFTEEETNTDTP</sequence>
<dbReference type="STRING" id="1316936.K678_15234"/>
<name>S9TQ26_MAGFU</name>
<dbReference type="EMBL" id="AQPH01000079">
    <property type="protein sequence ID" value="EPY00620.1"/>
    <property type="molecule type" value="Genomic_DNA"/>
</dbReference>
<reference evidence="1 2" key="1">
    <citation type="submission" date="2013-04" db="EMBL/GenBank/DDBJ databases">
        <authorList>
            <person name="Kuznetsov B."/>
            <person name="Ivanovsky R."/>
        </authorList>
    </citation>
    <scope>NUCLEOTIDE SEQUENCE [LARGE SCALE GENOMIC DNA]</scope>
    <source>
        <strain evidence="1 2">MGU-K5</strain>
    </source>
</reference>
<proteinExistence type="predicted"/>
<comment type="caution">
    <text evidence="1">The sequence shown here is derived from an EMBL/GenBank/DDBJ whole genome shotgun (WGS) entry which is preliminary data.</text>
</comment>
<organism evidence="1 2">
    <name type="scientific">Magnetospirillum fulvum MGU-K5</name>
    <dbReference type="NCBI Taxonomy" id="1316936"/>
    <lineage>
        <taxon>Bacteria</taxon>
        <taxon>Pseudomonadati</taxon>
        <taxon>Pseudomonadota</taxon>
        <taxon>Alphaproteobacteria</taxon>
        <taxon>Rhodospirillales</taxon>
        <taxon>Rhodospirillaceae</taxon>
        <taxon>Magnetospirillum</taxon>
    </lineage>
</organism>
<dbReference type="Proteomes" id="UP000015350">
    <property type="component" value="Unassembled WGS sequence"/>
</dbReference>
<gene>
    <name evidence="1" type="ORF">K678_15234</name>
</gene>
<evidence type="ECO:0000313" key="2">
    <source>
        <dbReference type="Proteomes" id="UP000015350"/>
    </source>
</evidence>
<protein>
    <submittedName>
        <fullName evidence="1">Uncharacterized protein</fullName>
    </submittedName>
</protein>